<organism evidence="2">
    <name type="scientific">marine sediment metagenome</name>
    <dbReference type="NCBI Taxonomy" id="412755"/>
    <lineage>
        <taxon>unclassified sequences</taxon>
        <taxon>metagenomes</taxon>
        <taxon>ecological metagenomes</taxon>
    </lineage>
</organism>
<protein>
    <recommendedName>
        <fullName evidence="1">2,4-diaminopentanoate dehydrogenase C-terminal domain-containing protein</fullName>
    </recommendedName>
</protein>
<feature type="domain" description="2,4-diaminopentanoate dehydrogenase C-terminal" evidence="1">
    <location>
        <begin position="64"/>
        <end position="257"/>
    </location>
</feature>
<dbReference type="AlphaFoldDB" id="X0VRP5"/>
<name>X0VRP5_9ZZZZ</name>
<dbReference type="InterPro" id="IPR045760">
    <property type="entry name" value="DAP_DH_C"/>
</dbReference>
<proteinExistence type="predicted"/>
<feature type="non-terminal residue" evidence="2">
    <location>
        <position position="259"/>
    </location>
</feature>
<accession>X0VRP5</accession>
<gene>
    <name evidence="2" type="ORF">S01H1_54111</name>
</gene>
<sequence length="259" mass="27771">INPMEPIDEVCRILRSGKNVVTCSLLSLVYPGAWGPDIHQKLEAACNEGGASLLVSGIDPGFANDALPLALSGLSERWESIRIQEIVNYATYNQPEIIFETMGFGKPLDTQPLLLTPGALTFAWGGPIKLMAEALGVELEEIREVHNRVPAPTDLETPAGIIKEGTCAAIRFEVQGIVKGRPVLIVEHVTRMHDDVAPDWPQGRGHTVIIEGRPRIVCSVQPEDEHGDHAVGGVILTATRIVNAIPAVCAAPAGFMSAL</sequence>
<reference evidence="2" key="1">
    <citation type="journal article" date="2014" name="Front. Microbiol.">
        <title>High frequency of phylogenetically diverse reductive dehalogenase-homologous genes in deep subseafloor sedimentary metagenomes.</title>
        <authorList>
            <person name="Kawai M."/>
            <person name="Futagami T."/>
            <person name="Toyoda A."/>
            <person name="Takaki Y."/>
            <person name="Nishi S."/>
            <person name="Hori S."/>
            <person name="Arai W."/>
            <person name="Tsubouchi T."/>
            <person name="Morono Y."/>
            <person name="Uchiyama I."/>
            <person name="Ito T."/>
            <person name="Fujiyama A."/>
            <person name="Inagaki F."/>
            <person name="Takami H."/>
        </authorList>
    </citation>
    <scope>NUCLEOTIDE SEQUENCE</scope>
    <source>
        <strain evidence="2">Expedition CK06-06</strain>
    </source>
</reference>
<comment type="caution">
    <text evidence="2">The sequence shown here is derived from an EMBL/GenBank/DDBJ whole genome shotgun (WGS) entry which is preliminary data.</text>
</comment>
<dbReference type="Pfam" id="PF19328">
    <property type="entry name" value="DAP_DH_C"/>
    <property type="match status" value="1"/>
</dbReference>
<dbReference type="EMBL" id="BARS01035086">
    <property type="protein sequence ID" value="GAG15128.1"/>
    <property type="molecule type" value="Genomic_DNA"/>
</dbReference>
<feature type="non-terminal residue" evidence="2">
    <location>
        <position position="1"/>
    </location>
</feature>
<evidence type="ECO:0000259" key="1">
    <source>
        <dbReference type="Pfam" id="PF19328"/>
    </source>
</evidence>
<evidence type="ECO:0000313" key="2">
    <source>
        <dbReference type="EMBL" id="GAG15128.1"/>
    </source>
</evidence>